<dbReference type="GO" id="GO:0046872">
    <property type="term" value="F:metal ion binding"/>
    <property type="evidence" value="ECO:0007669"/>
    <property type="project" value="UniProtKB-KW"/>
</dbReference>
<dbReference type="Gene3D" id="3.40.1310.20">
    <property type="match status" value="1"/>
</dbReference>
<dbReference type="GO" id="GO:0003677">
    <property type="term" value="F:DNA binding"/>
    <property type="evidence" value="ECO:0007669"/>
    <property type="project" value="UniProtKB-KW"/>
</dbReference>
<dbReference type="GO" id="GO:0004519">
    <property type="term" value="F:endonuclease activity"/>
    <property type="evidence" value="ECO:0007669"/>
    <property type="project" value="UniProtKB-KW"/>
</dbReference>
<dbReference type="GO" id="GO:0016779">
    <property type="term" value="F:nucleotidyltransferase activity"/>
    <property type="evidence" value="ECO:0007669"/>
    <property type="project" value="UniProtKB-KW"/>
</dbReference>
<evidence type="ECO:0000256" key="3">
    <source>
        <dbReference type="ARBA" id="ARBA00022679"/>
    </source>
</evidence>
<keyword evidence="2" id="KW-1048">Host nucleus</keyword>
<organism evidence="14">
    <name type="scientific">Turdus hortulorum Genomoviridae sp</name>
    <dbReference type="NCBI Taxonomy" id="2814995"/>
    <lineage>
        <taxon>Viruses</taxon>
        <taxon>Monodnaviria</taxon>
        <taxon>Shotokuvirae</taxon>
        <taxon>Cressdnaviricota</taxon>
        <taxon>Repensiviricetes</taxon>
        <taxon>Geplafuvirales</taxon>
        <taxon>Genomoviridae</taxon>
    </lineage>
</organism>
<dbReference type="GO" id="GO:0042025">
    <property type="term" value="C:host cell nucleus"/>
    <property type="evidence" value="ECO:0007669"/>
    <property type="project" value="UniProtKB-SubCell"/>
</dbReference>
<evidence type="ECO:0000313" key="14">
    <source>
        <dbReference type="EMBL" id="QTE03665.1"/>
    </source>
</evidence>
<evidence type="ECO:0000259" key="13">
    <source>
        <dbReference type="PROSITE" id="PS52020"/>
    </source>
</evidence>
<dbReference type="InterPro" id="IPR049912">
    <property type="entry name" value="CRESS_DNA_REP"/>
</dbReference>
<keyword evidence="4" id="KW-0548">Nucleotidyltransferase</keyword>
<keyword evidence="10" id="KW-0378">Hydrolase</keyword>
<comment type="subcellular location">
    <subcellularLocation>
        <location evidence="1">Host nucleus</location>
    </subcellularLocation>
</comment>
<feature type="domain" description="CRESS-DNA virus Rep endonuclease" evidence="13">
    <location>
        <begin position="4"/>
        <end position="114"/>
    </location>
</feature>
<evidence type="ECO:0000256" key="4">
    <source>
        <dbReference type="ARBA" id="ARBA00022695"/>
    </source>
</evidence>
<evidence type="ECO:0000256" key="7">
    <source>
        <dbReference type="ARBA" id="ARBA00022723"/>
    </source>
</evidence>
<evidence type="ECO:0000256" key="11">
    <source>
        <dbReference type="ARBA" id="ARBA00023124"/>
    </source>
</evidence>
<dbReference type="SUPFAM" id="SSF55464">
    <property type="entry name" value="Origin of replication-binding domain, RBD-like"/>
    <property type="match status" value="1"/>
</dbReference>
<reference evidence="14" key="1">
    <citation type="submission" date="2020-10" db="EMBL/GenBank/DDBJ databases">
        <title>CRESS DNA virus dark matter in the feces of wild birds.</title>
        <authorList>
            <person name="Yang S."/>
            <person name="Zhang W."/>
        </authorList>
    </citation>
    <scope>NUCLEOTIDE SEQUENCE</scope>
    <source>
        <strain evidence="14">Gbt104cir11</strain>
    </source>
</reference>
<protein>
    <submittedName>
        <fullName evidence="14">Replication-associated protein</fullName>
    </submittedName>
</protein>
<evidence type="ECO:0000256" key="10">
    <source>
        <dbReference type="ARBA" id="ARBA00022801"/>
    </source>
</evidence>
<proteinExistence type="predicted"/>
<evidence type="ECO:0000256" key="12">
    <source>
        <dbReference type="ARBA" id="ARBA00023125"/>
    </source>
</evidence>
<evidence type="ECO:0000256" key="1">
    <source>
        <dbReference type="ARBA" id="ARBA00004147"/>
    </source>
</evidence>
<keyword evidence="5" id="KW-0235">DNA replication</keyword>
<dbReference type="PROSITE" id="PS52020">
    <property type="entry name" value="CRESS_DNA_REP"/>
    <property type="match status" value="1"/>
</dbReference>
<keyword evidence="7" id="KW-0479">Metal-binding</keyword>
<sequence length="203" mass="22638">MSFSFHARYALITYSQCGTLDPFRVMDRFSELAAECIIGREYHADGGIHLHCFVDFGRKFRSRKADVFDVGEHHPNFEQSRGTPEKGYDYAIKDGDVVCGGLARPTPAVRSGAVTADSKWHTITSAETRNQFWELCHKLDPKAAAVNFSSLQKYCDWKFAPNVAEYESPTGVGFFGGEIDGRDDWLLQSGIGSEIPLVVEMSV</sequence>
<name>A0A8A4XCI3_9VIRU</name>
<dbReference type="Pfam" id="PF00799">
    <property type="entry name" value="Gemini_AL1"/>
    <property type="match status" value="1"/>
</dbReference>
<evidence type="ECO:0000256" key="2">
    <source>
        <dbReference type="ARBA" id="ARBA00022562"/>
    </source>
</evidence>
<keyword evidence="3" id="KW-0808">Transferase</keyword>
<evidence type="ECO:0000256" key="8">
    <source>
        <dbReference type="ARBA" id="ARBA00022741"/>
    </source>
</evidence>
<dbReference type="GO" id="GO:0006260">
    <property type="term" value="P:DNA replication"/>
    <property type="evidence" value="ECO:0007669"/>
    <property type="project" value="UniProtKB-KW"/>
</dbReference>
<evidence type="ECO:0000256" key="6">
    <source>
        <dbReference type="ARBA" id="ARBA00022722"/>
    </source>
</evidence>
<dbReference type="EMBL" id="MW183001">
    <property type="protein sequence ID" value="QTE03665.1"/>
    <property type="molecule type" value="Genomic_DNA"/>
</dbReference>
<keyword evidence="8" id="KW-0547">Nucleotide-binding</keyword>
<keyword evidence="9" id="KW-0255">Endonuclease</keyword>
<keyword evidence="6" id="KW-0540">Nuclease</keyword>
<evidence type="ECO:0000256" key="9">
    <source>
        <dbReference type="ARBA" id="ARBA00022759"/>
    </source>
</evidence>
<accession>A0A8A4XCI3</accession>
<keyword evidence="12" id="KW-0238">DNA-binding</keyword>
<dbReference type="GO" id="GO:0016787">
    <property type="term" value="F:hydrolase activity"/>
    <property type="evidence" value="ECO:0007669"/>
    <property type="project" value="UniProtKB-KW"/>
</dbReference>
<keyword evidence="11" id="KW-0190">Covalent protein-DNA linkage</keyword>
<dbReference type="GO" id="GO:0000166">
    <property type="term" value="F:nucleotide binding"/>
    <property type="evidence" value="ECO:0007669"/>
    <property type="project" value="UniProtKB-KW"/>
</dbReference>
<evidence type="ECO:0000256" key="5">
    <source>
        <dbReference type="ARBA" id="ARBA00022705"/>
    </source>
</evidence>